<dbReference type="OrthoDB" id="325311at2759"/>
<dbReference type="AlphaFoldDB" id="A0A1R2CR85"/>
<keyword evidence="2" id="KW-1185">Reference proteome</keyword>
<accession>A0A1R2CR85</accession>
<dbReference type="Proteomes" id="UP000187209">
    <property type="component" value="Unassembled WGS sequence"/>
</dbReference>
<name>A0A1R2CR85_9CILI</name>
<dbReference type="EMBL" id="MPUH01000079">
    <property type="protein sequence ID" value="OMJ91522.1"/>
    <property type="molecule type" value="Genomic_DNA"/>
</dbReference>
<sequence length="179" mass="20718">MEKKELNFIKTPSQNNNCIRAGSPMNILVTRSKSVKSEKGQVFGIPKHADVIAFVLKNRKKNLSWVSDLTIQPKVLPYSKRKISLQKRINKRKAKIDYDIPKDTKKLSKLLNNIKETERIIRQETGFFEKIRSRKFKIELKPAESEPPLRRAYEKHSMLVAAPSKIPRSGIVFNDQSIF</sequence>
<gene>
    <name evidence="1" type="ORF">SteCoe_5892</name>
</gene>
<evidence type="ECO:0000313" key="2">
    <source>
        <dbReference type="Proteomes" id="UP000187209"/>
    </source>
</evidence>
<proteinExistence type="predicted"/>
<reference evidence="1 2" key="1">
    <citation type="submission" date="2016-11" db="EMBL/GenBank/DDBJ databases">
        <title>The macronuclear genome of Stentor coeruleus: a giant cell with tiny introns.</title>
        <authorList>
            <person name="Slabodnick M."/>
            <person name="Ruby J.G."/>
            <person name="Reiff S.B."/>
            <person name="Swart E.C."/>
            <person name="Gosai S."/>
            <person name="Prabakaran S."/>
            <person name="Witkowska E."/>
            <person name="Larue G.E."/>
            <person name="Fisher S."/>
            <person name="Freeman R.M."/>
            <person name="Gunawardena J."/>
            <person name="Chu W."/>
            <person name="Stover N.A."/>
            <person name="Gregory B.D."/>
            <person name="Nowacki M."/>
            <person name="Derisi J."/>
            <person name="Roy S.W."/>
            <person name="Marshall W.F."/>
            <person name="Sood P."/>
        </authorList>
    </citation>
    <scope>NUCLEOTIDE SEQUENCE [LARGE SCALE GENOMIC DNA]</scope>
    <source>
        <strain evidence="1">WM001</strain>
    </source>
</reference>
<protein>
    <submittedName>
        <fullName evidence="1">Uncharacterized protein</fullName>
    </submittedName>
</protein>
<organism evidence="1 2">
    <name type="scientific">Stentor coeruleus</name>
    <dbReference type="NCBI Taxonomy" id="5963"/>
    <lineage>
        <taxon>Eukaryota</taxon>
        <taxon>Sar</taxon>
        <taxon>Alveolata</taxon>
        <taxon>Ciliophora</taxon>
        <taxon>Postciliodesmatophora</taxon>
        <taxon>Heterotrichea</taxon>
        <taxon>Heterotrichida</taxon>
        <taxon>Stentoridae</taxon>
        <taxon>Stentor</taxon>
    </lineage>
</organism>
<comment type="caution">
    <text evidence="1">The sequence shown here is derived from an EMBL/GenBank/DDBJ whole genome shotgun (WGS) entry which is preliminary data.</text>
</comment>
<evidence type="ECO:0000313" key="1">
    <source>
        <dbReference type="EMBL" id="OMJ91522.1"/>
    </source>
</evidence>